<comment type="caution">
    <text evidence="3">The sequence shown here is derived from an EMBL/GenBank/DDBJ whole genome shotgun (WGS) entry which is preliminary data.</text>
</comment>
<gene>
    <name evidence="3" type="ORF">ACFQEU_08975</name>
</gene>
<sequence length="108" mass="10865">MTTVAPALLGDVSTLLDGAVGPLGYPLVFVLAMVPFIEPFVVIPVAIGLGFDPLLTGVAAFAGSVTAVVAIVAAQERLLAWWARRSAGDDGADDSGTVAPDVDAADEA</sequence>
<dbReference type="AlphaFoldDB" id="A0ABD5SED0"/>
<evidence type="ECO:0000313" key="4">
    <source>
        <dbReference type="Proteomes" id="UP001596442"/>
    </source>
</evidence>
<organism evidence="3 4">
    <name type="scientific">Halorubrum tibetense</name>
    <dbReference type="NCBI Taxonomy" id="175631"/>
    <lineage>
        <taxon>Archaea</taxon>
        <taxon>Methanobacteriati</taxon>
        <taxon>Methanobacteriota</taxon>
        <taxon>Stenosarchaea group</taxon>
        <taxon>Halobacteria</taxon>
        <taxon>Halobacteriales</taxon>
        <taxon>Haloferacaceae</taxon>
        <taxon>Halorubrum</taxon>
    </lineage>
</organism>
<feature type="region of interest" description="Disordered" evidence="1">
    <location>
        <begin position="87"/>
        <end position="108"/>
    </location>
</feature>
<keyword evidence="2" id="KW-0472">Membrane</keyword>
<feature type="transmembrane region" description="Helical" evidence="2">
    <location>
        <begin position="23"/>
        <end position="47"/>
    </location>
</feature>
<name>A0ABD5SED0_9EURY</name>
<evidence type="ECO:0000256" key="2">
    <source>
        <dbReference type="SAM" id="Phobius"/>
    </source>
</evidence>
<proteinExistence type="predicted"/>
<feature type="non-terminal residue" evidence="3">
    <location>
        <position position="108"/>
    </location>
</feature>
<accession>A0ABD5SED0</accession>
<feature type="transmembrane region" description="Helical" evidence="2">
    <location>
        <begin position="54"/>
        <end position="74"/>
    </location>
</feature>
<dbReference type="Proteomes" id="UP001596442">
    <property type="component" value="Unassembled WGS sequence"/>
</dbReference>
<keyword evidence="2" id="KW-1133">Transmembrane helix</keyword>
<evidence type="ECO:0000313" key="3">
    <source>
        <dbReference type="EMBL" id="MFC6753595.1"/>
    </source>
</evidence>
<reference evidence="3 4" key="1">
    <citation type="journal article" date="2019" name="Int. J. Syst. Evol. Microbiol.">
        <title>The Global Catalogue of Microorganisms (GCM) 10K type strain sequencing project: providing services to taxonomists for standard genome sequencing and annotation.</title>
        <authorList>
            <consortium name="The Broad Institute Genomics Platform"/>
            <consortium name="The Broad Institute Genome Sequencing Center for Infectious Disease"/>
            <person name="Wu L."/>
            <person name="Ma J."/>
        </authorList>
    </citation>
    <scope>NUCLEOTIDE SEQUENCE [LARGE SCALE GENOMIC DNA]</scope>
    <source>
        <strain evidence="3 4">CGMCC 1.3239</strain>
    </source>
</reference>
<keyword evidence="2" id="KW-0812">Transmembrane</keyword>
<evidence type="ECO:0008006" key="5">
    <source>
        <dbReference type="Google" id="ProtNLM"/>
    </source>
</evidence>
<protein>
    <recommendedName>
        <fullName evidence="5">Small multi-drug export protein</fullName>
    </recommendedName>
</protein>
<dbReference type="EMBL" id="JBHSWW010000116">
    <property type="protein sequence ID" value="MFC6753595.1"/>
    <property type="molecule type" value="Genomic_DNA"/>
</dbReference>
<evidence type="ECO:0000256" key="1">
    <source>
        <dbReference type="SAM" id="MobiDB-lite"/>
    </source>
</evidence>
<keyword evidence="4" id="KW-1185">Reference proteome</keyword>